<dbReference type="AlphaFoldDB" id="A0A1P8NLW0"/>
<proteinExistence type="predicted"/>
<accession>A0A1P8NLW0</accession>
<dbReference type="EMBL" id="KY091877">
    <property type="protein sequence ID" value="APX39115.1"/>
    <property type="molecule type" value="Genomic_DNA"/>
</dbReference>
<name>A0A1P8NLW0_DREPO</name>
<protein>
    <submittedName>
        <fullName evidence="1">Uncharacterized protein</fullName>
    </submittedName>
</protein>
<evidence type="ECO:0000313" key="1">
    <source>
        <dbReference type="EMBL" id="APX39115.1"/>
    </source>
</evidence>
<geneLocation type="mitochondrion" evidence="1"/>
<sequence length="81" mass="9317">MTPRQAQNRGYEQDPPLARQGVNFFFIKNTNKGIHHGQALLLSKNRLNNKKPPLEAHFFDHQEPDPSLLQVPMISVEMQPN</sequence>
<reference evidence="1" key="1">
    <citation type="journal article" date="2017" name="Hydrobiologia">
        <title>Next-generation sequencing of Dreissena polymorpha transcriptome sheds light on its mitochondrial DNA.</title>
        <authorList>
            <person name="Soroka M."/>
            <person name="Rymaszewska A."/>
            <person name="Sanko T."/>
            <person name="Przylucka A."/>
            <person name="Lubosny M."/>
            <person name="Smietanka B."/>
            <person name="Burzynski A."/>
        </authorList>
    </citation>
    <scope>NUCLEOTIDE SEQUENCE</scope>
</reference>
<organism evidence="1">
    <name type="scientific">Dreissena polymorpha</name>
    <name type="common">Zebra mussel</name>
    <name type="synonym">Mytilus polymorpha</name>
    <dbReference type="NCBI Taxonomy" id="45954"/>
    <lineage>
        <taxon>Eukaryota</taxon>
        <taxon>Metazoa</taxon>
        <taxon>Spiralia</taxon>
        <taxon>Lophotrochozoa</taxon>
        <taxon>Mollusca</taxon>
        <taxon>Bivalvia</taxon>
        <taxon>Autobranchia</taxon>
        <taxon>Heteroconchia</taxon>
        <taxon>Euheterodonta</taxon>
        <taxon>Imparidentia</taxon>
        <taxon>Neoheterodontei</taxon>
        <taxon>Myida</taxon>
        <taxon>Dreissenoidea</taxon>
        <taxon>Dreissenidae</taxon>
        <taxon>Dreissena</taxon>
    </lineage>
</organism>
<keyword evidence="1" id="KW-0496">Mitochondrion</keyword>